<gene>
    <name evidence="1" type="ORF">FWK35_00037307</name>
</gene>
<dbReference type="Proteomes" id="UP000478052">
    <property type="component" value="Unassembled WGS sequence"/>
</dbReference>
<dbReference type="EMBL" id="VUJU01014679">
    <property type="protein sequence ID" value="KAF0701558.1"/>
    <property type="molecule type" value="Genomic_DNA"/>
</dbReference>
<keyword evidence="2" id="KW-1185">Reference proteome</keyword>
<dbReference type="PANTHER" id="PTHR47501:SF5">
    <property type="entry name" value="HAT C-TERMINAL DIMERISATION DOMAIN-CONTAINING PROTEIN"/>
    <property type="match status" value="1"/>
</dbReference>
<sequence length="233" mass="27047">KKVLTHKDELIDVFEELKLQKLKIFERKFLEEYCSVMEPLALALDKFQGEKSCFLGIVAPTIIALRLKLIQFTHLLYCKKLAHLFIVSLEKRFTCVFDLEHPKSKAFILASISHPKVKLSWAPVRYLSLYKKLFISECDVLNSIESTTSGANNSEDETDGSDSEFYQILNENTCYEEPTEFPRSVKITRKGVFPYEYIDHPNKLNKTCLPSKQFFYNSLKDEDISDEDYAHAH</sequence>
<dbReference type="AlphaFoldDB" id="A0A6G0VMY0"/>
<dbReference type="OrthoDB" id="10066471at2759"/>
<feature type="non-terminal residue" evidence="1">
    <location>
        <position position="1"/>
    </location>
</feature>
<proteinExistence type="predicted"/>
<dbReference type="PANTHER" id="PTHR47501">
    <property type="entry name" value="TRANSPOSASE-RELATED"/>
    <property type="match status" value="1"/>
</dbReference>
<feature type="non-terminal residue" evidence="1">
    <location>
        <position position="233"/>
    </location>
</feature>
<accession>A0A6G0VMY0</accession>
<evidence type="ECO:0000313" key="2">
    <source>
        <dbReference type="Proteomes" id="UP000478052"/>
    </source>
</evidence>
<evidence type="ECO:0000313" key="1">
    <source>
        <dbReference type="EMBL" id="KAF0701558.1"/>
    </source>
</evidence>
<organism evidence="1 2">
    <name type="scientific">Aphis craccivora</name>
    <name type="common">Cowpea aphid</name>
    <dbReference type="NCBI Taxonomy" id="307492"/>
    <lineage>
        <taxon>Eukaryota</taxon>
        <taxon>Metazoa</taxon>
        <taxon>Ecdysozoa</taxon>
        <taxon>Arthropoda</taxon>
        <taxon>Hexapoda</taxon>
        <taxon>Insecta</taxon>
        <taxon>Pterygota</taxon>
        <taxon>Neoptera</taxon>
        <taxon>Paraneoptera</taxon>
        <taxon>Hemiptera</taxon>
        <taxon>Sternorrhyncha</taxon>
        <taxon>Aphidomorpha</taxon>
        <taxon>Aphidoidea</taxon>
        <taxon>Aphididae</taxon>
        <taxon>Aphidini</taxon>
        <taxon>Aphis</taxon>
        <taxon>Aphis</taxon>
    </lineage>
</organism>
<protein>
    <submittedName>
        <fullName evidence="1">Uncharacterized protein</fullName>
    </submittedName>
</protein>
<name>A0A6G0VMY0_APHCR</name>
<reference evidence="1 2" key="1">
    <citation type="submission" date="2019-08" db="EMBL/GenBank/DDBJ databases">
        <title>Whole genome of Aphis craccivora.</title>
        <authorList>
            <person name="Voronova N.V."/>
            <person name="Shulinski R.S."/>
            <person name="Bandarenka Y.V."/>
            <person name="Zhorov D.G."/>
            <person name="Warner D."/>
        </authorList>
    </citation>
    <scope>NUCLEOTIDE SEQUENCE [LARGE SCALE GENOMIC DNA]</scope>
    <source>
        <strain evidence="1">180601</strain>
        <tissue evidence="1">Whole Body</tissue>
    </source>
</reference>
<comment type="caution">
    <text evidence="1">The sequence shown here is derived from an EMBL/GenBank/DDBJ whole genome shotgun (WGS) entry which is preliminary data.</text>
</comment>